<organism evidence="1 2">
    <name type="scientific">Paramecium octaurelia</name>
    <dbReference type="NCBI Taxonomy" id="43137"/>
    <lineage>
        <taxon>Eukaryota</taxon>
        <taxon>Sar</taxon>
        <taxon>Alveolata</taxon>
        <taxon>Ciliophora</taxon>
        <taxon>Intramacronucleata</taxon>
        <taxon>Oligohymenophorea</taxon>
        <taxon>Peniculida</taxon>
        <taxon>Parameciidae</taxon>
        <taxon>Paramecium</taxon>
    </lineage>
</organism>
<evidence type="ECO:0000313" key="1">
    <source>
        <dbReference type="EMBL" id="CAD8207992.1"/>
    </source>
</evidence>
<accession>A0A8S1Y7U3</accession>
<reference evidence="1" key="1">
    <citation type="submission" date="2021-01" db="EMBL/GenBank/DDBJ databases">
        <authorList>
            <consortium name="Genoscope - CEA"/>
            <person name="William W."/>
        </authorList>
    </citation>
    <scope>NUCLEOTIDE SEQUENCE</scope>
</reference>
<name>A0A8S1Y7U3_PAROT</name>
<sequence>MQLKHIHYQIVKPILKIPQQEKGLIISSQICEMLNQPLLGKYFCYLQRLFIYSIFCVEINQDFLSKELDSLQQKYFQYFEFRVETDFEEDCEEFFSNHQQFFIFCQIRNQLRVKQINLLQKTSIINIYQLEEKQIQNCKREYIKISESIYFLVHFQCYSWEILNFQKEQIVVFLNNQIVLNNFNVNITYLQKVQICSINNKQNSLLINRYLITDKGYHHLNILDNNLIKYNYYLEKENLEKILFNSRCLHTKLILESSHQIQEYDSNQFESYYLKIQCLCKHCRDLKSCLMTFFIKIIPQIFINYISFPPLTYFIKQIAALIRFYCFNFNSFAILQSLLKNTYTNQLIIDRIMASINAIKSKISNNKLIVFGLYHSIINAKLLKICGYKNRLHQSQFNIKQKLKMIQKTKLLIELVFQFYLYY</sequence>
<dbReference type="AlphaFoldDB" id="A0A8S1Y7U3"/>
<protein>
    <submittedName>
        <fullName evidence="1">Uncharacterized protein</fullName>
    </submittedName>
</protein>
<evidence type="ECO:0000313" key="2">
    <source>
        <dbReference type="Proteomes" id="UP000683925"/>
    </source>
</evidence>
<dbReference type="OrthoDB" id="10630952at2759"/>
<gene>
    <name evidence="1" type="ORF">POCTA_138.1.T1430001</name>
</gene>
<keyword evidence="2" id="KW-1185">Reference proteome</keyword>
<proteinExistence type="predicted"/>
<dbReference type="Proteomes" id="UP000683925">
    <property type="component" value="Unassembled WGS sequence"/>
</dbReference>
<comment type="caution">
    <text evidence="1">The sequence shown here is derived from an EMBL/GenBank/DDBJ whole genome shotgun (WGS) entry which is preliminary data.</text>
</comment>
<dbReference type="EMBL" id="CAJJDP010000144">
    <property type="protein sequence ID" value="CAD8207992.1"/>
    <property type="molecule type" value="Genomic_DNA"/>
</dbReference>